<sequence>MDCSLLENAFLELSEYVIDQEFEMAVPSKLVLVIAVALLGWAYKAARPPPPTILGGPGGPPVASPRVQLKDGRHLAYREAGVDRGIAKYKIIFFHGFGNSKESDFPVSKELTQELGIYLLYFDRAGYGDSDANPNRGLKSDAMDVEELADKLQLGEKFYVVGTSMGGYVVWSCLNYIPQRSKHMHHYASSDRLQNGTAITDESLDGCRLAGAALVVPVVNYWWPMPANVWESAYSKLDVGDQRTFWIAHHVPWLFYAWFNQKWFRISPIVDGKREAFTDKDWEILTAMSAEQLDRGKATKQGDYHSLCRDAMILFGTWEFDPMLIKNPFLNGEGVVSIWQGREDRIVRVEVQRYVAEKLPWVRYHEHPEGGHLFTFVDGRGDKVIRELLLGEQPKVGLLGWAYMAARQPPPVILGGPGGPPVTCPRVQLKDGRHLAYREAGVPKEIAKYKIIFFHGFASTKDSEFPVSQELAEELGIYLLYFDRAGYGDSDANPSRGLKSDATDVEELADGLQLGEKFYVVGTSMGGYVAWSCLNYIPHRLAGAALVVPAVNYWWPMPANVSESAYSKLDVRDQRSFWVAHHMPWLLHTWFKQKKFKISPIVEGKREAFTDQDWEILTENQRKEQETGQVDRDKATKQGAYHSLCRDVTILFGAWVFDPTMIKNPFPNGEGVVSIWQGREDKIVRVEVQRYVADKLPWVRYHEIPEGGHLFICANEVGDKIIRELLNGEEPQGLWRVDHIAQRGPGHGRPRGHLEGAWLEGCSETIVPPSEEIQEHPDPSSTNPHLSRERGKFNPQLSHLMQK</sequence>
<feature type="region of interest" description="Disordered" evidence="1">
    <location>
        <begin position="770"/>
        <end position="803"/>
    </location>
</feature>
<reference evidence="4" key="3">
    <citation type="submission" date="2015-04" db="UniProtKB">
        <authorList>
            <consortium name="EnsemblPlants"/>
        </authorList>
    </citation>
    <scope>IDENTIFICATION</scope>
</reference>
<dbReference type="InterPro" id="IPR029058">
    <property type="entry name" value="AB_hydrolase_fold"/>
</dbReference>
<evidence type="ECO:0000313" key="4">
    <source>
        <dbReference type="EnsemblPlants" id="LPERR01G32610.1"/>
    </source>
</evidence>
<protein>
    <recommendedName>
        <fullName evidence="2 3">AB hydrolase-1 domain-containing protein</fullName>
    </recommendedName>
</protein>
<dbReference type="Proteomes" id="UP000032180">
    <property type="component" value="Chromosome 1"/>
</dbReference>
<dbReference type="InterPro" id="IPR000073">
    <property type="entry name" value="AB_hydrolase_1"/>
</dbReference>
<dbReference type="PANTHER" id="PTHR45763">
    <property type="entry name" value="HYDROLASE, ALPHA/BETA FOLD FAMILY PROTEIN, EXPRESSED-RELATED"/>
    <property type="match status" value="1"/>
</dbReference>
<evidence type="ECO:0000259" key="3">
    <source>
        <dbReference type="Pfam" id="PF12697"/>
    </source>
</evidence>
<reference evidence="4 5" key="1">
    <citation type="submission" date="2012-08" db="EMBL/GenBank/DDBJ databases">
        <title>Oryza genome evolution.</title>
        <authorList>
            <person name="Wing R.A."/>
        </authorList>
    </citation>
    <scope>NUCLEOTIDE SEQUENCE</scope>
</reference>
<proteinExistence type="predicted"/>
<accession>A0A0D9V809</accession>
<feature type="domain" description="AB hydrolase-1" evidence="3">
    <location>
        <begin position="91"/>
        <end position="377"/>
    </location>
</feature>
<dbReference type="STRING" id="77586.A0A0D9V809"/>
<keyword evidence="5" id="KW-1185">Reference proteome</keyword>
<name>A0A0D9V809_9ORYZ</name>
<dbReference type="Pfam" id="PF12697">
    <property type="entry name" value="Abhydrolase_6"/>
    <property type="match status" value="1"/>
</dbReference>
<dbReference type="PANTHER" id="PTHR45763:SF49">
    <property type="entry name" value="OS01G0859200 PROTEIN"/>
    <property type="match status" value="1"/>
</dbReference>
<evidence type="ECO:0000256" key="1">
    <source>
        <dbReference type="SAM" id="MobiDB-lite"/>
    </source>
</evidence>
<dbReference type="EnsemblPlants" id="LPERR01G32610.1">
    <property type="protein sequence ID" value="LPERR01G32610.1"/>
    <property type="gene ID" value="LPERR01G32610"/>
</dbReference>
<feature type="domain" description="AB hydrolase-1" evidence="2">
    <location>
        <begin position="451"/>
        <end position="711"/>
    </location>
</feature>
<dbReference type="Gene3D" id="3.40.50.1820">
    <property type="entry name" value="alpha/beta hydrolase"/>
    <property type="match status" value="2"/>
</dbReference>
<evidence type="ECO:0000313" key="5">
    <source>
        <dbReference type="Proteomes" id="UP000032180"/>
    </source>
</evidence>
<organism evidence="4 5">
    <name type="scientific">Leersia perrieri</name>
    <dbReference type="NCBI Taxonomy" id="77586"/>
    <lineage>
        <taxon>Eukaryota</taxon>
        <taxon>Viridiplantae</taxon>
        <taxon>Streptophyta</taxon>
        <taxon>Embryophyta</taxon>
        <taxon>Tracheophyta</taxon>
        <taxon>Spermatophyta</taxon>
        <taxon>Magnoliopsida</taxon>
        <taxon>Liliopsida</taxon>
        <taxon>Poales</taxon>
        <taxon>Poaceae</taxon>
        <taxon>BOP clade</taxon>
        <taxon>Oryzoideae</taxon>
        <taxon>Oryzeae</taxon>
        <taxon>Oryzinae</taxon>
        <taxon>Leersia</taxon>
    </lineage>
</organism>
<evidence type="ECO:0000259" key="2">
    <source>
        <dbReference type="Pfam" id="PF00561"/>
    </source>
</evidence>
<dbReference type="AlphaFoldDB" id="A0A0D9V809"/>
<reference evidence="5" key="2">
    <citation type="submission" date="2013-12" db="EMBL/GenBank/DDBJ databases">
        <authorList>
            <person name="Yu Y."/>
            <person name="Lee S."/>
            <person name="de Baynast K."/>
            <person name="Wissotski M."/>
            <person name="Liu L."/>
            <person name="Talag J."/>
            <person name="Goicoechea J."/>
            <person name="Angelova A."/>
            <person name="Jetty R."/>
            <person name="Kudrna D."/>
            <person name="Golser W."/>
            <person name="Rivera L."/>
            <person name="Zhang J."/>
            <person name="Wing R."/>
        </authorList>
    </citation>
    <scope>NUCLEOTIDE SEQUENCE</scope>
</reference>
<dbReference type="FunFam" id="3.40.50.1820:FF:000270">
    <property type="entry name" value="Alpha/beta-Hydrolases superfamily protein"/>
    <property type="match status" value="1"/>
</dbReference>
<dbReference type="Pfam" id="PF00561">
    <property type="entry name" value="Abhydrolase_1"/>
    <property type="match status" value="1"/>
</dbReference>
<dbReference type="Gramene" id="LPERR01G32610.1">
    <property type="protein sequence ID" value="LPERR01G32610.1"/>
    <property type="gene ID" value="LPERR01G32610"/>
</dbReference>
<dbReference type="SUPFAM" id="SSF53474">
    <property type="entry name" value="alpha/beta-Hydrolases"/>
    <property type="match status" value="2"/>
</dbReference>
<dbReference type="eggNOG" id="ENOG502SHSZ">
    <property type="taxonomic scope" value="Eukaryota"/>
</dbReference>